<keyword evidence="3 4" id="KW-0378">Hydrolase</keyword>
<dbReference type="Gene3D" id="3.90.79.10">
    <property type="entry name" value="Nucleoside Triphosphate Pyrophosphohydrolase"/>
    <property type="match status" value="1"/>
</dbReference>
<dbReference type="GO" id="GO:0016787">
    <property type="term" value="F:hydrolase activity"/>
    <property type="evidence" value="ECO:0007669"/>
    <property type="project" value="UniProtKB-KW"/>
</dbReference>
<feature type="domain" description="Nudix hydrolase" evidence="5">
    <location>
        <begin position="3"/>
        <end position="130"/>
    </location>
</feature>
<reference evidence="6 7" key="1">
    <citation type="submission" date="2023-02" db="EMBL/GenBank/DDBJ databases">
        <authorList>
            <person name="Maleckis M."/>
        </authorList>
    </citation>
    <scope>NUCLEOTIDE SEQUENCE [LARGE SCALE GENOMIC DNA]</scope>
    <source>
        <strain evidence="6 7">P8-A2</strain>
    </source>
</reference>
<dbReference type="EMBL" id="JARAKF010000001">
    <property type="protein sequence ID" value="MDU8998229.1"/>
    <property type="molecule type" value="Genomic_DNA"/>
</dbReference>
<dbReference type="PANTHER" id="PTHR43046:SF14">
    <property type="entry name" value="MUTT_NUDIX FAMILY PROTEIN"/>
    <property type="match status" value="1"/>
</dbReference>
<dbReference type="InterPro" id="IPR020084">
    <property type="entry name" value="NUDIX_hydrolase_CS"/>
</dbReference>
<name>A0ABU3UXL7_9ACTN</name>
<dbReference type="Pfam" id="PF00293">
    <property type="entry name" value="NUDIX"/>
    <property type="match status" value="1"/>
</dbReference>
<dbReference type="SUPFAM" id="SSF55811">
    <property type="entry name" value="Nudix"/>
    <property type="match status" value="1"/>
</dbReference>
<comment type="caution">
    <text evidence="6">The sequence shown here is derived from an EMBL/GenBank/DDBJ whole genome shotgun (WGS) entry which is preliminary data.</text>
</comment>
<proteinExistence type="inferred from homology"/>
<gene>
    <name evidence="6" type="ORF">PU648_38915</name>
</gene>
<evidence type="ECO:0000313" key="7">
    <source>
        <dbReference type="Proteomes" id="UP001257627"/>
    </source>
</evidence>
<evidence type="ECO:0000259" key="5">
    <source>
        <dbReference type="PROSITE" id="PS51462"/>
    </source>
</evidence>
<dbReference type="InterPro" id="IPR020476">
    <property type="entry name" value="Nudix_hydrolase"/>
</dbReference>
<protein>
    <submittedName>
        <fullName evidence="6">NUDIX hydrolase</fullName>
    </submittedName>
</protein>
<dbReference type="PROSITE" id="PS00893">
    <property type="entry name" value="NUDIX_BOX"/>
    <property type="match status" value="1"/>
</dbReference>
<dbReference type="PRINTS" id="PR00502">
    <property type="entry name" value="NUDIXFAMILY"/>
</dbReference>
<evidence type="ECO:0000256" key="2">
    <source>
        <dbReference type="ARBA" id="ARBA00005582"/>
    </source>
</evidence>
<dbReference type="InterPro" id="IPR000086">
    <property type="entry name" value="NUDIX_hydrolase_dom"/>
</dbReference>
<comment type="cofactor">
    <cofactor evidence="1">
        <name>Mg(2+)</name>
        <dbReference type="ChEBI" id="CHEBI:18420"/>
    </cofactor>
</comment>
<dbReference type="CDD" id="cd02883">
    <property type="entry name" value="NUDIX_Hydrolase"/>
    <property type="match status" value="1"/>
</dbReference>
<dbReference type="PANTHER" id="PTHR43046">
    <property type="entry name" value="GDP-MANNOSE MANNOSYL HYDROLASE"/>
    <property type="match status" value="1"/>
</dbReference>
<dbReference type="PROSITE" id="PS51462">
    <property type="entry name" value="NUDIX"/>
    <property type="match status" value="1"/>
</dbReference>
<organism evidence="6 7">
    <name type="scientific">Streptomyces mirabilis</name>
    <dbReference type="NCBI Taxonomy" id="68239"/>
    <lineage>
        <taxon>Bacteria</taxon>
        <taxon>Bacillati</taxon>
        <taxon>Actinomycetota</taxon>
        <taxon>Actinomycetes</taxon>
        <taxon>Kitasatosporales</taxon>
        <taxon>Streptomycetaceae</taxon>
        <taxon>Streptomyces</taxon>
    </lineage>
</organism>
<dbReference type="RefSeq" id="WP_316735054.1">
    <property type="nucleotide sequence ID" value="NZ_JARAKF010000001.1"/>
</dbReference>
<dbReference type="Proteomes" id="UP001257627">
    <property type="component" value="Unassembled WGS sequence"/>
</dbReference>
<sequence length="132" mass="14033">MTDLPQVSMAVIVDGGRLLLIRRGTPEDGLVWALLGGAMEPGETAEQAAVREALEETGLAVEATRLLGERVHPDTGRHITYVACTVLGGSAGVASPREVSAVVWAGRDEVPRYVPRGLYPPVQAYLDGFLPQ</sequence>
<evidence type="ECO:0000256" key="1">
    <source>
        <dbReference type="ARBA" id="ARBA00001946"/>
    </source>
</evidence>
<evidence type="ECO:0000256" key="3">
    <source>
        <dbReference type="ARBA" id="ARBA00022801"/>
    </source>
</evidence>
<evidence type="ECO:0000256" key="4">
    <source>
        <dbReference type="RuleBase" id="RU003476"/>
    </source>
</evidence>
<keyword evidence="7" id="KW-1185">Reference proteome</keyword>
<dbReference type="InterPro" id="IPR015797">
    <property type="entry name" value="NUDIX_hydrolase-like_dom_sf"/>
</dbReference>
<accession>A0ABU3UXL7</accession>
<comment type="similarity">
    <text evidence="2 4">Belongs to the Nudix hydrolase family.</text>
</comment>
<evidence type="ECO:0000313" key="6">
    <source>
        <dbReference type="EMBL" id="MDU8998229.1"/>
    </source>
</evidence>